<evidence type="ECO:0000256" key="4">
    <source>
        <dbReference type="ARBA" id="ARBA00022723"/>
    </source>
</evidence>
<dbReference type="InterPro" id="IPR002401">
    <property type="entry name" value="Cyt_P450_E_grp-I"/>
</dbReference>
<organism evidence="8 9">
    <name type="scientific">Phlebotomus papatasi</name>
    <name type="common">Sandfly</name>
    <dbReference type="NCBI Taxonomy" id="29031"/>
    <lineage>
        <taxon>Eukaryota</taxon>
        <taxon>Metazoa</taxon>
        <taxon>Ecdysozoa</taxon>
        <taxon>Arthropoda</taxon>
        <taxon>Hexapoda</taxon>
        <taxon>Insecta</taxon>
        <taxon>Pterygota</taxon>
        <taxon>Neoptera</taxon>
        <taxon>Endopterygota</taxon>
        <taxon>Diptera</taxon>
        <taxon>Nematocera</taxon>
        <taxon>Psychodoidea</taxon>
        <taxon>Psychodidae</taxon>
        <taxon>Phlebotomus</taxon>
        <taxon>Phlebotomus</taxon>
    </lineage>
</organism>
<comment type="cofactor">
    <cofactor evidence="1">
        <name>heme</name>
        <dbReference type="ChEBI" id="CHEBI:30413"/>
    </cofactor>
</comment>
<dbReference type="InterPro" id="IPR036396">
    <property type="entry name" value="Cyt_P450_sf"/>
</dbReference>
<keyword evidence="3" id="KW-0349">Heme</keyword>
<keyword evidence="9" id="KW-1185">Reference proteome</keyword>
<dbReference type="EMBL" id="AJVK01016580">
    <property type="status" value="NOT_ANNOTATED_CDS"/>
    <property type="molecule type" value="Genomic_DNA"/>
</dbReference>
<accession>A0A1B0DLX0</accession>
<dbReference type="PANTHER" id="PTHR24291">
    <property type="entry name" value="CYTOCHROME P450 FAMILY 4"/>
    <property type="match status" value="1"/>
</dbReference>
<dbReference type="GO" id="GO:0020037">
    <property type="term" value="F:heme binding"/>
    <property type="evidence" value="ECO:0007669"/>
    <property type="project" value="InterPro"/>
</dbReference>
<keyword evidence="4" id="KW-0479">Metal-binding</keyword>
<evidence type="ECO:0000256" key="6">
    <source>
        <dbReference type="ARBA" id="ARBA00023004"/>
    </source>
</evidence>
<dbReference type="GO" id="GO:0004497">
    <property type="term" value="F:monooxygenase activity"/>
    <property type="evidence" value="ECO:0007669"/>
    <property type="project" value="UniProtKB-KW"/>
</dbReference>
<dbReference type="PRINTS" id="PR00463">
    <property type="entry name" value="EP450I"/>
</dbReference>
<evidence type="ECO:0000256" key="1">
    <source>
        <dbReference type="ARBA" id="ARBA00001971"/>
    </source>
</evidence>
<comment type="similarity">
    <text evidence="2">Belongs to the cytochrome P450 family.</text>
</comment>
<keyword evidence="5" id="KW-0560">Oxidoreductase</keyword>
<keyword evidence="7" id="KW-0503">Monooxygenase</keyword>
<reference evidence="8" key="1">
    <citation type="submission" date="2022-08" db="UniProtKB">
        <authorList>
            <consortium name="EnsemblMetazoa"/>
        </authorList>
    </citation>
    <scope>IDENTIFICATION</scope>
    <source>
        <strain evidence="8">Israel</strain>
    </source>
</reference>
<proteinExistence type="inferred from homology"/>
<evidence type="ECO:0000256" key="7">
    <source>
        <dbReference type="ARBA" id="ARBA00023033"/>
    </source>
</evidence>
<dbReference type="InterPro" id="IPR001128">
    <property type="entry name" value="Cyt_P450"/>
</dbReference>
<dbReference type="EnsemblMetazoa" id="PPAI009360-RA">
    <property type="protein sequence ID" value="PPAI009360-PA"/>
    <property type="gene ID" value="PPAI009360"/>
</dbReference>
<protein>
    <submittedName>
        <fullName evidence="8">Uncharacterized protein</fullName>
    </submittedName>
</protein>
<evidence type="ECO:0000313" key="9">
    <source>
        <dbReference type="Proteomes" id="UP000092462"/>
    </source>
</evidence>
<dbReference type="InterPro" id="IPR050196">
    <property type="entry name" value="Cytochrome_P450_Monoox"/>
</dbReference>
<dbReference type="VEuPathDB" id="VectorBase:PPAI009360"/>
<dbReference type="Proteomes" id="UP000092462">
    <property type="component" value="Unassembled WGS sequence"/>
</dbReference>
<dbReference type="AlphaFoldDB" id="A0A1B0DLX0"/>
<dbReference type="Pfam" id="PF00067">
    <property type="entry name" value="p450"/>
    <property type="match status" value="1"/>
</dbReference>
<dbReference type="PANTHER" id="PTHR24291:SF187">
    <property type="entry name" value="CYTOCHROME P450 4AE1-RELATED"/>
    <property type="match status" value="1"/>
</dbReference>
<dbReference type="GO" id="GO:0005506">
    <property type="term" value="F:iron ion binding"/>
    <property type="evidence" value="ECO:0007669"/>
    <property type="project" value="InterPro"/>
</dbReference>
<dbReference type="Gene3D" id="1.10.630.10">
    <property type="entry name" value="Cytochrome P450"/>
    <property type="match status" value="1"/>
</dbReference>
<sequence>MGTSMESQLNRNSEYVEGVKEITDILHKRMYNALLRIEFFYRLSKSGKREREIVKTLHKWTDRIIEKRRQDLLEGLASRKVQGNAEVGQKDKMALLDILLQATVDGKPLTNEDIREEVNTFMFAGHDTTTSGISFLLYNIALYPEVQEKIVEEIKYVLGMDPERFFTFGDLKNMTYLECVIKESLRLFTPVPMVARYFPE</sequence>
<dbReference type="SUPFAM" id="SSF48264">
    <property type="entry name" value="Cytochrome P450"/>
    <property type="match status" value="1"/>
</dbReference>
<evidence type="ECO:0000256" key="5">
    <source>
        <dbReference type="ARBA" id="ARBA00023002"/>
    </source>
</evidence>
<dbReference type="VEuPathDB" id="VectorBase:PPAPM1_008244"/>
<evidence type="ECO:0000313" key="8">
    <source>
        <dbReference type="EnsemblMetazoa" id="PPAI009360-PA"/>
    </source>
</evidence>
<dbReference type="GO" id="GO:0016705">
    <property type="term" value="F:oxidoreductase activity, acting on paired donors, with incorporation or reduction of molecular oxygen"/>
    <property type="evidence" value="ECO:0007669"/>
    <property type="project" value="InterPro"/>
</dbReference>
<name>A0A1B0DLX0_PHLPP</name>
<evidence type="ECO:0000256" key="3">
    <source>
        <dbReference type="ARBA" id="ARBA00022617"/>
    </source>
</evidence>
<evidence type="ECO:0000256" key="2">
    <source>
        <dbReference type="ARBA" id="ARBA00010617"/>
    </source>
</evidence>
<keyword evidence="6" id="KW-0408">Iron</keyword>